<dbReference type="Proteomes" id="UP000199112">
    <property type="component" value="Unassembled WGS sequence"/>
</dbReference>
<dbReference type="RefSeq" id="WP_090506822.1">
    <property type="nucleotide sequence ID" value="NZ_FNWL01000002.1"/>
</dbReference>
<dbReference type="OrthoDB" id="304916at2157"/>
<evidence type="ECO:0000313" key="1">
    <source>
        <dbReference type="EMBL" id="SEH15114.1"/>
    </source>
</evidence>
<dbReference type="EMBL" id="FNWL01000002">
    <property type="protein sequence ID" value="SEH15114.1"/>
    <property type="molecule type" value="Genomic_DNA"/>
</dbReference>
<organism evidence="1 2">
    <name type="scientific">Natronorubrum sediminis</name>
    <dbReference type="NCBI Taxonomy" id="640943"/>
    <lineage>
        <taxon>Archaea</taxon>
        <taxon>Methanobacteriati</taxon>
        <taxon>Methanobacteriota</taxon>
        <taxon>Stenosarchaea group</taxon>
        <taxon>Halobacteria</taxon>
        <taxon>Halobacteriales</taxon>
        <taxon>Natrialbaceae</taxon>
        <taxon>Natronorubrum</taxon>
    </lineage>
</organism>
<keyword evidence="2" id="KW-1185">Reference proteome</keyword>
<sequence>MGEDASGRRRTKVERIIDEYGLEEWGARLEAEWIGDGTERTSLRDLADLFNRAVLRAALIDAGESVTDADVGHLYETLTDDSVPRSDTVRKRRDLERSGIDVEALQSHFVTHQAVHTYLTSVRDAALPDEDPTDRLERKQTTIERLSGRTQVVTDATLEELVTADRLTDRSYEVFVNVRVVCENCGSDYPIVDLLERGGCDCEQASST</sequence>
<evidence type="ECO:0000313" key="2">
    <source>
        <dbReference type="Proteomes" id="UP000199112"/>
    </source>
</evidence>
<dbReference type="InterPro" id="IPR048925">
    <property type="entry name" value="RdfA"/>
</dbReference>
<reference evidence="2" key="1">
    <citation type="submission" date="2016-10" db="EMBL/GenBank/DDBJ databases">
        <authorList>
            <person name="Varghese N."/>
            <person name="Submissions S."/>
        </authorList>
    </citation>
    <scope>NUCLEOTIDE SEQUENCE [LARGE SCALE GENOMIC DNA]</scope>
    <source>
        <strain evidence="2">CGMCC 1.8981</strain>
    </source>
</reference>
<gene>
    <name evidence="1" type="ORF">SAMN04487967_1927</name>
</gene>
<proteinExistence type="predicted"/>
<name>A0A1H6FZC4_9EURY</name>
<dbReference type="Pfam" id="PF21811">
    <property type="entry name" value="RdfA"/>
    <property type="match status" value="1"/>
</dbReference>
<accession>A0A1H6FZC4</accession>
<protein>
    <submittedName>
        <fullName evidence="1">Uncharacterized protein</fullName>
    </submittedName>
</protein>
<dbReference type="AlphaFoldDB" id="A0A1H6FZC4"/>